<dbReference type="Proteomes" id="UP001159405">
    <property type="component" value="Unassembled WGS sequence"/>
</dbReference>
<proteinExistence type="predicted"/>
<keyword evidence="2" id="KW-0812">Transmembrane</keyword>
<keyword evidence="2" id="KW-0472">Membrane</keyword>
<evidence type="ECO:0000256" key="3">
    <source>
        <dbReference type="SAM" id="SignalP"/>
    </source>
</evidence>
<feature type="region of interest" description="Disordered" evidence="1">
    <location>
        <begin position="77"/>
        <end position="96"/>
    </location>
</feature>
<keyword evidence="5" id="KW-1185">Reference proteome</keyword>
<comment type="caution">
    <text evidence="4">The sequence shown here is derived from an EMBL/GenBank/DDBJ whole genome shotgun (WGS) entry which is preliminary data.</text>
</comment>
<evidence type="ECO:0000256" key="1">
    <source>
        <dbReference type="SAM" id="MobiDB-lite"/>
    </source>
</evidence>
<name>A0ABN8NZC9_9CNID</name>
<gene>
    <name evidence="4" type="ORF">PLOB_00033238</name>
</gene>
<reference evidence="4 5" key="1">
    <citation type="submission" date="2022-05" db="EMBL/GenBank/DDBJ databases">
        <authorList>
            <consortium name="Genoscope - CEA"/>
            <person name="William W."/>
        </authorList>
    </citation>
    <scope>NUCLEOTIDE SEQUENCE [LARGE SCALE GENOMIC DNA]</scope>
</reference>
<sequence length="96" mass="10520">MYPSGVASVFFFSLFLQGLPRVTCEDIGTVEYISIGVSLGLAVFIVVFLAFFWWRVQNAYPLEARSRDTGIYNSAVAADQTGPRSEQGISTSTSQL</sequence>
<evidence type="ECO:0000256" key="2">
    <source>
        <dbReference type="SAM" id="Phobius"/>
    </source>
</evidence>
<dbReference type="EMBL" id="CALNXK010000044">
    <property type="protein sequence ID" value="CAH3127850.1"/>
    <property type="molecule type" value="Genomic_DNA"/>
</dbReference>
<keyword evidence="3" id="KW-0732">Signal</keyword>
<evidence type="ECO:0000313" key="5">
    <source>
        <dbReference type="Proteomes" id="UP001159405"/>
    </source>
</evidence>
<feature type="compositionally biased region" description="Polar residues" evidence="1">
    <location>
        <begin position="82"/>
        <end position="96"/>
    </location>
</feature>
<organism evidence="4 5">
    <name type="scientific">Porites lobata</name>
    <dbReference type="NCBI Taxonomy" id="104759"/>
    <lineage>
        <taxon>Eukaryota</taxon>
        <taxon>Metazoa</taxon>
        <taxon>Cnidaria</taxon>
        <taxon>Anthozoa</taxon>
        <taxon>Hexacorallia</taxon>
        <taxon>Scleractinia</taxon>
        <taxon>Fungiina</taxon>
        <taxon>Poritidae</taxon>
        <taxon>Porites</taxon>
    </lineage>
</organism>
<feature type="transmembrane region" description="Helical" evidence="2">
    <location>
        <begin position="34"/>
        <end position="56"/>
    </location>
</feature>
<keyword evidence="2" id="KW-1133">Transmembrane helix</keyword>
<feature type="signal peptide" evidence="3">
    <location>
        <begin position="1"/>
        <end position="24"/>
    </location>
</feature>
<evidence type="ECO:0000313" key="4">
    <source>
        <dbReference type="EMBL" id="CAH3127850.1"/>
    </source>
</evidence>
<accession>A0ABN8NZC9</accession>
<feature type="chain" id="PRO_5046019641" evidence="3">
    <location>
        <begin position="25"/>
        <end position="96"/>
    </location>
</feature>
<protein>
    <submittedName>
        <fullName evidence="4">Uncharacterized protein</fullName>
    </submittedName>
</protein>